<dbReference type="RefSeq" id="WP_406695376.1">
    <property type="nucleotide sequence ID" value="NZ_CP155447.1"/>
</dbReference>
<sequence length="118" mass="13284">MTAKRGQFRILRVGSQVHYLVAEGESDRFREIEQLEFTTKDFDRVRFFAQTHDSPIALDLLLKDLTIRAELLPGWTASPVPPKRSPWWVAGVGVVVVAALAAGVRWAARRTRQAQEVG</sequence>
<keyword evidence="1" id="KW-0472">Membrane</keyword>
<dbReference type="InterPro" id="IPR011475">
    <property type="entry name" value="DUF1583"/>
</dbReference>
<proteinExistence type="predicted"/>
<keyword evidence="1" id="KW-1133">Transmembrane helix</keyword>
<dbReference type="Pfam" id="PF07622">
    <property type="entry name" value="DUF1583"/>
    <property type="match status" value="1"/>
</dbReference>
<reference evidence="3" key="1">
    <citation type="submission" date="2024-05" db="EMBL/GenBank/DDBJ databases">
        <title>Planctomycetes of the genus Singulisphaera possess chitinolytic capabilities.</title>
        <authorList>
            <person name="Ivanova A."/>
        </authorList>
    </citation>
    <scope>NUCLEOTIDE SEQUENCE</scope>
    <source>
        <strain evidence="3">Ch08T</strain>
    </source>
</reference>
<feature type="transmembrane region" description="Helical" evidence="1">
    <location>
        <begin position="87"/>
        <end position="108"/>
    </location>
</feature>
<keyword evidence="1" id="KW-0812">Transmembrane</keyword>
<protein>
    <submittedName>
        <fullName evidence="3">DUF1583 domain-containing protein</fullName>
    </submittedName>
</protein>
<evidence type="ECO:0000313" key="3">
    <source>
        <dbReference type="EMBL" id="XBH02635.1"/>
    </source>
</evidence>
<organism evidence="3">
    <name type="scientific">Singulisphaera sp. Ch08</name>
    <dbReference type="NCBI Taxonomy" id="3120278"/>
    <lineage>
        <taxon>Bacteria</taxon>
        <taxon>Pseudomonadati</taxon>
        <taxon>Planctomycetota</taxon>
        <taxon>Planctomycetia</taxon>
        <taxon>Isosphaerales</taxon>
        <taxon>Isosphaeraceae</taxon>
        <taxon>Singulisphaera</taxon>
    </lineage>
</organism>
<dbReference type="AlphaFoldDB" id="A0AAU7CBU8"/>
<name>A0AAU7CBU8_9BACT</name>
<gene>
    <name evidence="3" type="ORF">V5E97_30565</name>
</gene>
<dbReference type="EMBL" id="CP155447">
    <property type="protein sequence ID" value="XBH02635.1"/>
    <property type="molecule type" value="Genomic_DNA"/>
</dbReference>
<evidence type="ECO:0000259" key="2">
    <source>
        <dbReference type="Pfam" id="PF07622"/>
    </source>
</evidence>
<accession>A0AAU7CBU8</accession>
<evidence type="ECO:0000256" key="1">
    <source>
        <dbReference type="SAM" id="Phobius"/>
    </source>
</evidence>
<feature type="domain" description="DUF1583" evidence="2">
    <location>
        <begin position="3"/>
        <end position="75"/>
    </location>
</feature>